<evidence type="ECO:0000259" key="2">
    <source>
        <dbReference type="Pfam" id="PF00144"/>
    </source>
</evidence>
<dbReference type="InterPro" id="IPR001466">
    <property type="entry name" value="Beta-lactam-related"/>
</dbReference>
<comment type="caution">
    <text evidence="3">The sequence shown here is derived from an EMBL/GenBank/DDBJ whole genome shotgun (WGS) entry which is preliminary data.</text>
</comment>
<evidence type="ECO:0000313" key="3">
    <source>
        <dbReference type="EMBL" id="MCG2587529.1"/>
    </source>
</evidence>
<protein>
    <submittedName>
        <fullName evidence="3">Beta-lactamase family protein</fullName>
    </submittedName>
</protein>
<reference evidence="3" key="1">
    <citation type="submission" date="2022-01" db="EMBL/GenBank/DDBJ databases">
        <authorList>
            <person name="Wang Y."/>
        </authorList>
    </citation>
    <scope>NUCLEOTIDE SEQUENCE</scope>
    <source>
        <strain evidence="3">WB101</strain>
    </source>
</reference>
<gene>
    <name evidence="3" type="ORF">L6773_03045</name>
</gene>
<keyword evidence="1" id="KW-0732">Signal</keyword>
<accession>A0ABS9K9J5</accession>
<dbReference type="EMBL" id="JAKLWS010000002">
    <property type="protein sequence ID" value="MCG2587529.1"/>
    <property type="molecule type" value="Genomic_DNA"/>
</dbReference>
<organism evidence="3 4">
    <name type="scientific">Rhodohalobacter sulfatireducens</name>
    <dbReference type="NCBI Taxonomy" id="2911366"/>
    <lineage>
        <taxon>Bacteria</taxon>
        <taxon>Pseudomonadati</taxon>
        <taxon>Balneolota</taxon>
        <taxon>Balneolia</taxon>
        <taxon>Balneolales</taxon>
        <taxon>Balneolaceae</taxon>
        <taxon>Rhodohalobacter</taxon>
    </lineage>
</organism>
<evidence type="ECO:0000256" key="1">
    <source>
        <dbReference type="SAM" id="SignalP"/>
    </source>
</evidence>
<dbReference type="InterPro" id="IPR050491">
    <property type="entry name" value="AmpC-like"/>
</dbReference>
<evidence type="ECO:0000313" key="4">
    <source>
        <dbReference type="Proteomes" id="UP001165366"/>
    </source>
</evidence>
<dbReference type="Gene3D" id="3.40.710.10">
    <property type="entry name" value="DD-peptidase/beta-lactamase superfamily"/>
    <property type="match status" value="1"/>
</dbReference>
<dbReference type="PANTHER" id="PTHR46825:SF9">
    <property type="entry name" value="BETA-LACTAMASE-RELATED DOMAIN-CONTAINING PROTEIN"/>
    <property type="match status" value="1"/>
</dbReference>
<keyword evidence="4" id="KW-1185">Reference proteome</keyword>
<dbReference type="Proteomes" id="UP001165366">
    <property type="component" value="Unassembled WGS sequence"/>
</dbReference>
<dbReference type="InterPro" id="IPR012338">
    <property type="entry name" value="Beta-lactam/transpept-like"/>
</dbReference>
<dbReference type="PANTHER" id="PTHR46825">
    <property type="entry name" value="D-ALANYL-D-ALANINE-CARBOXYPEPTIDASE/ENDOPEPTIDASE AMPH"/>
    <property type="match status" value="1"/>
</dbReference>
<reference evidence="3" key="2">
    <citation type="submission" date="2024-05" db="EMBL/GenBank/DDBJ databases">
        <title>Rhodohalobacter halophilus gen. nov., sp. nov., a moderately halophilic member of the family Balneolaceae.</title>
        <authorList>
            <person name="Xia J."/>
        </authorList>
    </citation>
    <scope>NUCLEOTIDE SEQUENCE</scope>
    <source>
        <strain evidence="3">WB101</strain>
    </source>
</reference>
<sequence>MNKFTSRITGLLLCLILLQPQLSEAQHTFDQQKLNTYLTTLEESDKFMGSVAILEDDNVLFQNAYGMASRGQPSDINTIYRIGSITKTYTSTMLMQLVEQGEISLSDHLSEFFPEIPNADKITIEHLLHHRSGLVSITSVEEYMDYYTEGSTRQEMIDRMIEYGTNFEPGEKMEYSNSGYLILGYVIEDVTGMDYADALQNMIVEPLGLEKTYNGMDISSDRGEAQSFSFTEDEWEESPETDMSVPHGAGAIVSTPTDVGLFLNALFDGELVSMESLEKMKNLKDGYGLGIFRIPFNKRFAWGHNGGIDGFQSTSGHFPEEDLTFVLLGNGVNYSLNDIAIGTLSILFNNDFEIPDFSNEPEPVELSENELQAYTGYYTSDDIPLEIEVFIEEGVLKAKATGQGAFPLSAFEGGVMKFNPAGITMIFNSLIDGNYEGFELQQGGQSYQFTQK</sequence>
<dbReference type="SUPFAM" id="SSF56601">
    <property type="entry name" value="beta-lactamase/transpeptidase-like"/>
    <property type="match status" value="1"/>
</dbReference>
<feature type="signal peptide" evidence="1">
    <location>
        <begin position="1"/>
        <end position="25"/>
    </location>
</feature>
<proteinExistence type="predicted"/>
<feature type="chain" id="PRO_5047174494" evidence="1">
    <location>
        <begin position="26"/>
        <end position="452"/>
    </location>
</feature>
<dbReference type="Pfam" id="PF00144">
    <property type="entry name" value="Beta-lactamase"/>
    <property type="match status" value="1"/>
</dbReference>
<dbReference type="RefSeq" id="WP_237852373.1">
    <property type="nucleotide sequence ID" value="NZ_JAKLWS010000002.1"/>
</dbReference>
<feature type="domain" description="Beta-lactamase-related" evidence="2">
    <location>
        <begin position="50"/>
        <end position="333"/>
    </location>
</feature>
<name>A0ABS9K9J5_9BACT</name>